<dbReference type="PANTHER" id="PTHR38479">
    <property type="entry name" value="LMO0824 PROTEIN"/>
    <property type="match status" value="1"/>
</dbReference>
<dbReference type="RefSeq" id="WP_124343633.1">
    <property type="nucleotide sequence ID" value="NZ_BHYL01000233.1"/>
</dbReference>
<protein>
    <recommendedName>
        <fullName evidence="3">Winged helix DNA-binding domain-containing protein</fullName>
    </recommendedName>
</protein>
<dbReference type="EMBL" id="BHYL01000233">
    <property type="protein sequence ID" value="GCD21125.1"/>
    <property type="molecule type" value="Genomic_DNA"/>
</dbReference>
<proteinExistence type="predicted"/>
<dbReference type="Pfam" id="PF06224">
    <property type="entry name" value="AlkZ-like"/>
    <property type="match status" value="1"/>
</dbReference>
<sequence>MAEPPLMDRRALNRALLARQHLLDRTDASAVDVVGHLVGLQAQNAWSPYVGLWSRVEGFTHADLGDALLDRRLARIAVMRGTIHLVDAADALLLPGLVAPLYARDLEVNTLHAAPLRSVDLAEVTAFARELVEAEPRVSTTLGKLLAERWPHVPPGSLAHAARGTLPLVQVPPRGVWGRSGATTWTTTTAWFGADAVAAAPDLSDPDVLAVEQERLVLRYLAAFGPASVTDVQAWSGLTGLAAVVARLGDRVVRFTAEPSPGKVRPREVLDLPDAPRPPADVPAPVRFLPDLDNVLLSHADRTRVVADEHRRALQSPNGVVPGTVLVDGVVAATWRVERVRVDEAGARRRRERATLVVEPFGDLGARARRDVVAEAERFVTFFADDAVGHDVVVR</sequence>
<name>A0A401V2I9_9CELL</name>
<evidence type="ECO:0008006" key="3">
    <source>
        <dbReference type="Google" id="ProtNLM"/>
    </source>
</evidence>
<evidence type="ECO:0000313" key="2">
    <source>
        <dbReference type="Proteomes" id="UP000288246"/>
    </source>
</evidence>
<dbReference type="Proteomes" id="UP000288246">
    <property type="component" value="Unassembled WGS sequence"/>
</dbReference>
<accession>A0A401V2I9</accession>
<dbReference type="OrthoDB" id="9148135at2"/>
<dbReference type="AlphaFoldDB" id="A0A401V2I9"/>
<dbReference type="InterPro" id="IPR009351">
    <property type="entry name" value="AlkZ-like"/>
</dbReference>
<evidence type="ECO:0000313" key="1">
    <source>
        <dbReference type="EMBL" id="GCD21125.1"/>
    </source>
</evidence>
<dbReference type="PANTHER" id="PTHR38479:SF2">
    <property type="entry name" value="WINGED HELIX DNA-BINDING DOMAIN-CONTAINING PROTEIN"/>
    <property type="match status" value="1"/>
</dbReference>
<keyword evidence="2" id="KW-1185">Reference proteome</keyword>
<gene>
    <name evidence="1" type="ORF">CTKZ_26870</name>
</gene>
<organism evidence="1 2">
    <name type="scientific">Cellulomonas algicola</name>
    <dbReference type="NCBI Taxonomy" id="2071633"/>
    <lineage>
        <taxon>Bacteria</taxon>
        <taxon>Bacillati</taxon>
        <taxon>Actinomycetota</taxon>
        <taxon>Actinomycetes</taxon>
        <taxon>Micrococcales</taxon>
        <taxon>Cellulomonadaceae</taxon>
        <taxon>Cellulomonas</taxon>
    </lineage>
</organism>
<comment type="caution">
    <text evidence="1">The sequence shown here is derived from an EMBL/GenBank/DDBJ whole genome shotgun (WGS) entry which is preliminary data.</text>
</comment>
<reference evidence="1 2" key="1">
    <citation type="submission" date="2018-11" db="EMBL/GenBank/DDBJ databases">
        <title>Draft genome sequence of Cellulomonas takizawaensis strain TKZ-21.</title>
        <authorList>
            <person name="Yamamura H."/>
            <person name="Hayashi T."/>
            <person name="Hamada M."/>
            <person name="Serisawa Y."/>
            <person name="Matsuyama K."/>
            <person name="Nakagawa Y."/>
            <person name="Otoguro M."/>
            <person name="Yanagida F."/>
            <person name="Hayakawa M."/>
        </authorList>
    </citation>
    <scope>NUCLEOTIDE SEQUENCE [LARGE SCALE GENOMIC DNA]</scope>
    <source>
        <strain evidence="1 2">TKZ-21</strain>
    </source>
</reference>